<name>A0A3P7LWK9_DIBLA</name>
<evidence type="ECO:0000313" key="2">
    <source>
        <dbReference type="EMBL" id="VDN14488.1"/>
    </source>
</evidence>
<feature type="region of interest" description="Disordered" evidence="1">
    <location>
        <begin position="269"/>
        <end position="297"/>
    </location>
</feature>
<protein>
    <submittedName>
        <fullName evidence="2">Uncharacterized protein</fullName>
    </submittedName>
</protein>
<dbReference type="AlphaFoldDB" id="A0A3P7LWK9"/>
<gene>
    <name evidence="2" type="ORF">DILT_LOCUS10319</name>
</gene>
<organism evidence="2 3">
    <name type="scientific">Dibothriocephalus latus</name>
    <name type="common">Fish tapeworm</name>
    <name type="synonym">Diphyllobothrium latum</name>
    <dbReference type="NCBI Taxonomy" id="60516"/>
    <lineage>
        <taxon>Eukaryota</taxon>
        <taxon>Metazoa</taxon>
        <taxon>Spiralia</taxon>
        <taxon>Lophotrochozoa</taxon>
        <taxon>Platyhelminthes</taxon>
        <taxon>Cestoda</taxon>
        <taxon>Eucestoda</taxon>
        <taxon>Diphyllobothriidea</taxon>
        <taxon>Diphyllobothriidae</taxon>
        <taxon>Dibothriocephalus</taxon>
    </lineage>
</organism>
<evidence type="ECO:0000313" key="3">
    <source>
        <dbReference type="Proteomes" id="UP000281553"/>
    </source>
</evidence>
<reference evidence="2 3" key="1">
    <citation type="submission" date="2018-11" db="EMBL/GenBank/DDBJ databases">
        <authorList>
            <consortium name="Pathogen Informatics"/>
        </authorList>
    </citation>
    <scope>NUCLEOTIDE SEQUENCE [LARGE SCALE GENOMIC DNA]</scope>
</reference>
<dbReference type="EMBL" id="UYRU01059418">
    <property type="protein sequence ID" value="VDN14488.1"/>
    <property type="molecule type" value="Genomic_DNA"/>
</dbReference>
<dbReference type="Proteomes" id="UP000281553">
    <property type="component" value="Unassembled WGS sequence"/>
</dbReference>
<dbReference type="OrthoDB" id="289913at2759"/>
<evidence type="ECO:0000256" key="1">
    <source>
        <dbReference type="SAM" id="MobiDB-lite"/>
    </source>
</evidence>
<sequence length="297" mass="32799">MFCREYNKKVVSTMFLVVTVGPKPSPLSDTSVASFGSATNTFLLQLVAVCQKELCLLRDSQRLAETDASEGERTLGERFNRGVGLRRYHCPLCGLTFALRFRCLRGRVLFRLHEGGFTTLSRHHRPQLDFEVVIFCVDGECFVRQFASGWRQAVKYIRARSCSECPSELKTRQTEVRESAVPAAAAVHQKKEQQEVDFSPPFECPFCSASAPPALTATASASRRGILVTPSSLQHPHNDDHDGGSQLESLHLTAVPSFLRDIQDEIQVSSSASPPIVESRPSHTSVSTNPFDADVDA</sequence>
<proteinExistence type="predicted"/>
<accession>A0A3P7LWK9</accession>
<keyword evidence="3" id="KW-1185">Reference proteome</keyword>